<dbReference type="Proteomes" id="UP000542720">
    <property type="component" value="Unassembled WGS sequence"/>
</dbReference>
<dbReference type="PRINTS" id="PR00081">
    <property type="entry name" value="GDHRDH"/>
</dbReference>
<evidence type="ECO:0000256" key="2">
    <source>
        <dbReference type="ARBA" id="ARBA00023002"/>
    </source>
</evidence>
<dbReference type="Gene3D" id="3.40.50.720">
    <property type="entry name" value="NAD(P)-binding Rossmann-like Domain"/>
    <property type="match status" value="1"/>
</dbReference>
<dbReference type="Pfam" id="PF13561">
    <property type="entry name" value="adh_short_C2"/>
    <property type="match status" value="1"/>
</dbReference>
<evidence type="ECO:0000256" key="1">
    <source>
        <dbReference type="ARBA" id="ARBA00006484"/>
    </source>
</evidence>
<dbReference type="PANTHER" id="PTHR42760">
    <property type="entry name" value="SHORT-CHAIN DEHYDROGENASES/REDUCTASES FAMILY MEMBER"/>
    <property type="match status" value="1"/>
</dbReference>
<sequence length="257" mass="27300">MQLAGRNAIVTGGARGIGASVVRAYVAEGARVVSLDVLDEQGRALVDELEARHPGHALFLHCDISDKAQVDEAFREAVAWLGGLNVLANVAAVERTAPAETIGQPDWDLIFDVNMRGTLHTNQAAFAYLQDQGGRIINFGSAAGLNGMPGAAHYAASKGAVLAWTRTLAQEWARYGITVNALAPMIWTPMYDAHRAKMSAEELAAHDQMLSRLIPLGGKLGDAERDLAPVMVFLAGEGSRFITGQTLCVDGGTVPVR</sequence>
<comment type="caution">
    <text evidence="4">The sequence shown here is derived from an EMBL/GenBank/DDBJ whole genome shotgun (WGS) entry which is preliminary data.</text>
</comment>
<dbReference type="InterPro" id="IPR036291">
    <property type="entry name" value="NAD(P)-bd_dom_sf"/>
</dbReference>
<keyword evidence="5" id="KW-1185">Reference proteome</keyword>
<dbReference type="InterPro" id="IPR002347">
    <property type="entry name" value="SDR_fam"/>
</dbReference>
<dbReference type="RefSeq" id="WP_183090906.1">
    <property type="nucleotide sequence ID" value="NZ_JACJUD010000008.1"/>
</dbReference>
<dbReference type="CDD" id="cd05233">
    <property type="entry name" value="SDR_c"/>
    <property type="match status" value="1"/>
</dbReference>
<dbReference type="InterPro" id="IPR020904">
    <property type="entry name" value="Sc_DH/Rdtase_CS"/>
</dbReference>
<dbReference type="FunFam" id="3.40.50.720:FF:000084">
    <property type="entry name" value="Short-chain dehydrogenase reductase"/>
    <property type="match status" value="1"/>
</dbReference>
<dbReference type="InterPro" id="IPR057326">
    <property type="entry name" value="KR_dom"/>
</dbReference>
<accession>A0A7W4LQ97</accession>
<evidence type="ECO:0000313" key="5">
    <source>
        <dbReference type="Proteomes" id="UP000542720"/>
    </source>
</evidence>
<dbReference type="PANTHER" id="PTHR42760:SF133">
    <property type="entry name" value="3-OXOACYL-[ACYL-CARRIER-PROTEIN] REDUCTASE"/>
    <property type="match status" value="1"/>
</dbReference>
<protein>
    <submittedName>
        <fullName evidence="4">SDR family oxidoreductase</fullName>
    </submittedName>
</protein>
<comment type="similarity">
    <text evidence="1">Belongs to the short-chain dehydrogenases/reductases (SDR) family.</text>
</comment>
<proteinExistence type="inferred from homology"/>
<organism evidence="4 5">
    <name type="scientific">Aquipseudomonas ullengensis</name>
    <dbReference type="NCBI Taxonomy" id="2759166"/>
    <lineage>
        <taxon>Bacteria</taxon>
        <taxon>Pseudomonadati</taxon>
        <taxon>Pseudomonadota</taxon>
        <taxon>Gammaproteobacteria</taxon>
        <taxon>Pseudomonadales</taxon>
        <taxon>Pseudomonadaceae</taxon>
        <taxon>Aquipseudomonas</taxon>
    </lineage>
</organism>
<evidence type="ECO:0000259" key="3">
    <source>
        <dbReference type="SMART" id="SM00822"/>
    </source>
</evidence>
<evidence type="ECO:0000313" key="4">
    <source>
        <dbReference type="EMBL" id="MBB2497376.1"/>
    </source>
</evidence>
<dbReference type="SMART" id="SM00822">
    <property type="entry name" value="PKS_KR"/>
    <property type="match status" value="1"/>
</dbReference>
<dbReference type="PRINTS" id="PR00080">
    <property type="entry name" value="SDRFAMILY"/>
</dbReference>
<feature type="domain" description="Ketoreductase" evidence="3">
    <location>
        <begin position="6"/>
        <end position="193"/>
    </location>
</feature>
<name>A0A7W4LQ97_9GAMM</name>
<reference evidence="4 5" key="1">
    <citation type="submission" date="2020-08" db="EMBL/GenBank/DDBJ databases">
        <authorList>
            <person name="Kim C.M."/>
        </authorList>
    </citation>
    <scope>NUCLEOTIDE SEQUENCE [LARGE SCALE GENOMIC DNA]</scope>
    <source>
        <strain evidence="4 5">UL070</strain>
    </source>
</reference>
<gene>
    <name evidence="4" type="ORF">H3H51_20335</name>
</gene>
<dbReference type="AlphaFoldDB" id="A0A7W4LQ97"/>
<dbReference type="SUPFAM" id="SSF51735">
    <property type="entry name" value="NAD(P)-binding Rossmann-fold domains"/>
    <property type="match status" value="1"/>
</dbReference>
<dbReference type="GO" id="GO:0016616">
    <property type="term" value="F:oxidoreductase activity, acting on the CH-OH group of donors, NAD or NADP as acceptor"/>
    <property type="evidence" value="ECO:0007669"/>
    <property type="project" value="TreeGrafter"/>
</dbReference>
<keyword evidence="2" id="KW-0560">Oxidoreductase</keyword>
<dbReference type="PROSITE" id="PS00061">
    <property type="entry name" value="ADH_SHORT"/>
    <property type="match status" value="1"/>
</dbReference>
<dbReference type="EMBL" id="JACJUD010000008">
    <property type="protein sequence ID" value="MBB2497376.1"/>
    <property type="molecule type" value="Genomic_DNA"/>
</dbReference>